<proteinExistence type="predicted"/>
<evidence type="ECO:0000313" key="1">
    <source>
        <dbReference type="EMBL" id="KYP62888.1"/>
    </source>
</evidence>
<dbReference type="EMBL" id="CM003610">
    <property type="protein sequence ID" value="KYP62888.1"/>
    <property type="molecule type" value="Genomic_DNA"/>
</dbReference>
<dbReference type="PANTHER" id="PTHR35317:SF37">
    <property type="entry name" value="DUF4219 DOMAIN-CONTAINING PROTEIN"/>
    <property type="match status" value="1"/>
</dbReference>
<dbReference type="PANTHER" id="PTHR35317">
    <property type="entry name" value="OS04G0629600 PROTEIN"/>
    <property type="match status" value="1"/>
</dbReference>
<dbReference type="AlphaFoldDB" id="A0A151T751"/>
<dbReference type="Pfam" id="PF14223">
    <property type="entry name" value="Retrotran_gag_2"/>
    <property type="match status" value="1"/>
</dbReference>
<dbReference type="Proteomes" id="UP000075243">
    <property type="component" value="Chromosome 8"/>
</dbReference>
<evidence type="ECO:0000313" key="2">
    <source>
        <dbReference type="Proteomes" id="UP000075243"/>
    </source>
</evidence>
<accession>A0A151T751</accession>
<evidence type="ECO:0008006" key="3">
    <source>
        <dbReference type="Google" id="ProtNLM"/>
    </source>
</evidence>
<protein>
    <recommendedName>
        <fullName evidence="3">Retrovirus-related Pol polyprotein from transposon TNT 1-94</fullName>
    </recommendedName>
</protein>
<keyword evidence="2" id="KW-1185">Reference proteome</keyword>
<gene>
    <name evidence="1" type="ORF">KK1_017448</name>
</gene>
<organism evidence="1 2">
    <name type="scientific">Cajanus cajan</name>
    <name type="common">Pigeon pea</name>
    <name type="synonym">Cajanus indicus</name>
    <dbReference type="NCBI Taxonomy" id="3821"/>
    <lineage>
        <taxon>Eukaryota</taxon>
        <taxon>Viridiplantae</taxon>
        <taxon>Streptophyta</taxon>
        <taxon>Embryophyta</taxon>
        <taxon>Tracheophyta</taxon>
        <taxon>Spermatophyta</taxon>
        <taxon>Magnoliopsida</taxon>
        <taxon>eudicotyledons</taxon>
        <taxon>Gunneridae</taxon>
        <taxon>Pentapetalae</taxon>
        <taxon>rosids</taxon>
        <taxon>fabids</taxon>
        <taxon>Fabales</taxon>
        <taxon>Fabaceae</taxon>
        <taxon>Papilionoideae</taxon>
        <taxon>50 kb inversion clade</taxon>
        <taxon>NPAAA clade</taxon>
        <taxon>indigoferoid/millettioid clade</taxon>
        <taxon>Phaseoleae</taxon>
        <taxon>Cajanus</taxon>
    </lineage>
</organism>
<name>A0A151T751_CAJCA</name>
<reference evidence="1 2" key="1">
    <citation type="journal article" date="2012" name="Nat. Biotechnol.">
        <title>Draft genome sequence of pigeonpea (Cajanus cajan), an orphan legume crop of resource-poor farmers.</title>
        <authorList>
            <person name="Varshney R.K."/>
            <person name="Chen W."/>
            <person name="Li Y."/>
            <person name="Bharti A.K."/>
            <person name="Saxena R.K."/>
            <person name="Schlueter J.A."/>
            <person name="Donoghue M.T."/>
            <person name="Azam S."/>
            <person name="Fan G."/>
            <person name="Whaley A.M."/>
            <person name="Farmer A.D."/>
            <person name="Sheridan J."/>
            <person name="Iwata A."/>
            <person name="Tuteja R."/>
            <person name="Penmetsa R.V."/>
            <person name="Wu W."/>
            <person name="Upadhyaya H.D."/>
            <person name="Yang S.P."/>
            <person name="Shah T."/>
            <person name="Saxena K.B."/>
            <person name="Michael T."/>
            <person name="McCombie W.R."/>
            <person name="Yang B."/>
            <person name="Zhang G."/>
            <person name="Yang H."/>
            <person name="Wang J."/>
            <person name="Spillane C."/>
            <person name="Cook D.R."/>
            <person name="May G.D."/>
            <person name="Xu X."/>
            <person name="Jackson S.A."/>
        </authorList>
    </citation>
    <scope>NUCLEOTIDE SEQUENCE [LARGE SCALE GENOMIC DNA]</scope>
    <source>
        <strain evidence="2">cv. Asha</strain>
    </source>
</reference>
<sequence length="186" mass="22086">MLMENFLHSKKYWSLIEMCYVEPEKEVEQSEAQRKRLEELKLKDLKVKNYLFQAIDRTILETILVKNTSKKIWESMKRKFEGNARVKMSHLQALCKEFETLEMKAREGVTEYFSRVLIVANKMRTYGEQMQDVTVVEKILRSLSEKFNYVVCSIEESKDIDQLSIDELQSSLMVHEQKFTKHSGEE</sequence>
<dbReference type="Gramene" id="C.cajan_16944.t">
    <property type="protein sequence ID" value="C.cajan_16944.t.cds1"/>
    <property type="gene ID" value="C.cajan_16944"/>
</dbReference>
<dbReference type="OMA" id="ANKMRTH"/>